<dbReference type="EMBL" id="JADOES010000010">
    <property type="protein sequence ID" value="MBT9315241.1"/>
    <property type="molecule type" value="Genomic_DNA"/>
</dbReference>
<keyword evidence="2" id="KW-1185">Reference proteome</keyword>
<accession>A0A947DE06</accession>
<evidence type="ECO:0008006" key="3">
    <source>
        <dbReference type="Google" id="ProtNLM"/>
    </source>
</evidence>
<sequence length="291" mass="33911">MKLKEWIFTIYSYLPIIREIRQIRDTLRGIYTEIASLKSIEIVRLFDFQLSKHSRYGDPKRLHRYAFQINSQNQEDGMIAEIFNRIGIKKHIFAEIGIGDGHENNTAFLISQGWHGFWIDSSNVVSQTLQSKPNIKKLVKLSVAFVSKENIKTIFEQLEVPIEIDLLSIDVDQNTYYIWESLDKYKPRVVVIEYNSLLPPYIEWKVEYNSDKVWDCSQNFGGSLKAFENLGKKLGYSLIGCDFSGTNAFFVRKDLVTDKFATPFTAENHYEPPRYKIDVKRGHKSQILDSF</sequence>
<organism evidence="1 2">
    <name type="scientific">Leptothoe spongobia TAU-MAC 1115</name>
    <dbReference type="NCBI Taxonomy" id="1967444"/>
    <lineage>
        <taxon>Bacteria</taxon>
        <taxon>Bacillati</taxon>
        <taxon>Cyanobacteriota</taxon>
        <taxon>Cyanophyceae</taxon>
        <taxon>Nodosilineales</taxon>
        <taxon>Cymatolegaceae</taxon>
        <taxon>Leptothoe</taxon>
        <taxon>Leptothoe spongobia</taxon>
    </lineage>
</organism>
<proteinExistence type="predicted"/>
<comment type="caution">
    <text evidence="1">The sequence shown here is derived from an EMBL/GenBank/DDBJ whole genome shotgun (WGS) entry which is preliminary data.</text>
</comment>
<evidence type="ECO:0000313" key="1">
    <source>
        <dbReference type="EMBL" id="MBT9315241.1"/>
    </source>
</evidence>
<dbReference type="RefSeq" id="WP_215608311.1">
    <property type="nucleotide sequence ID" value="NZ_JADOES010000010.1"/>
</dbReference>
<gene>
    <name evidence="1" type="ORF">IXB50_07365</name>
</gene>
<protein>
    <recommendedName>
        <fullName evidence="3">Methyltransferase FkbM domain-containing protein</fullName>
    </recommendedName>
</protein>
<reference evidence="1" key="2">
    <citation type="journal article" date="2021" name="Mar. Drugs">
        <title>Genome Reduction and Secondary Metabolism of the Marine Sponge-Associated Cyanobacterium Leptothoe.</title>
        <authorList>
            <person name="Konstantinou D."/>
            <person name="Popin R.V."/>
            <person name="Fewer D.P."/>
            <person name="Sivonen K."/>
            <person name="Gkelis S."/>
        </authorList>
    </citation>
    <scope>NUCLEOTIDE SEQUENCE</scope>
    <source>
        <strain evidence="1">TAU-MAC 1115</strain>
    </source>
</reference>
<dbReference type="AlphaFoldDB" id="A0A947DE06"/>
<evidence type="ECO:0000313" key="2">
    <source>
        <dbReference type="Proteomes" id="UP000717364"/>
    </source>
</evidence>
<name>A0A947DE06_9CYAN</name>
<reference evidence="1" key="1">
    <citation type="submission" date="2020-11" db="EMBL/GenBank/DDBJ databases">
        <authorList>
            <person name="Konstantinou D."/>
            <person name="Gkelis S."/>
            <person name="Popin R."/>
            <person name="Fewer D."/>
            <person name="Sivonen K."/>
        </authorList>
    </citation>
    <scope>NUCLEOTIDE SEQUENCE</scope>
    <source>
        <strain evidence="1">TAU-MAC 1115</strain>
    </source>
</reference>
<dbReference type="Proteomes" id="UP000717364">
    <property type="component" value="Unassembled WGS sequence"/>
</dbReference>